<feature type="domain" description="Beta-lactamase-related" evidence="1">
    <location>
        <begin position="8"/>
        <end position="318"/>
    </location>
</feature>
<protein>
    <submittedName>
        <fullName evidence="2">Serine hydrolase domain-containing protein</fullName>
        <ecNumber evidence="2">3.-.-.-</ecNumber>
    </submittedName>
</protein>
<dbReference type="GO" id="GO:0016787">
    <property type="term" value="F:hydrolase activity"/>
    <property type="evidence" value="ECO:0007669"/>
    <property type="project" value="UniProtKB-KW"/>
</dbReference>
<organism evidence="2 3">
    <name type="scientific">Bacillus salitolerans</name>
    <dbReference type="NCBI Taxonomy" id="1437434"/>
    <lineage>
        <taxon>Bacteria</taxon>
        <taxon>Bacillati</taxon>
        <taxon>Bacillota</taxon>
        <taxon>Bacilli</taxon>
        <taxon>Bacillales</taxon>
        <taxon>Bacillaceae</taxon>
        <taxon>Bacillus</taxon>
    </lineage>
</organism>
<keyword evidence="2" id="KW-0378">Hydrolase</keyword>
<name>A0ABW4LIZ6_9BACI</name>
<dbReference type="Pfam" id="PF00144">
    <property type="entry name" value="Beta-lactamase"/>
    <property type="match status" value="1"/>
</dbReference>
<gene>
    <name evidence="2" type="ORF">ACFSCX_00690</name>
</gene>
<comment type="caution">
    <text evidence="2">The sequence shown here is derived from an EMBL/GenBank/DDBJ whole genome shotgun (WGS) entry which is preliminary data.</text>
</comment>
<dbReference type="RefSeq" id="WP_377926153.1">
    <property type="nucleotide sequence ID" value="NZ_JBHUEM010000001.1"/>
</dbReference>
<dbReference type="InterPro" id="IPR001466">
    <property type="entry name" value="Beta-lactam-related"/>
</dbReference>
<keyword evidence="3" id="KW-1185">Reference proteome</keyword>
<dbReference type="Proteomes" id="UP001597214">
    <property type="component" value="Unassembled WGS sequence"/>
</dbReference>
<evidence type="ECO:0000313" key="3">
    <source>
        <dbReference type="Proteomes" id="UP001597214"/>
    </source>
</evidence>
<evidence type="ECO:0000259" key="1">
    <source>
        <dbReference type="Pfam" id="PF00144"/>
    </source>
</evidence>
<dbReference type="Gene3D" id="3.40.710.10">
    <property type="entry name" value="DD-peptidase/beta-lactamase superfamily"/>
    <property type="match status" value="1"/>
</dbReference>
<dbReference type="InterPro" id="IPR012338">
    <property type="entry name" value="Beta-lactam/transpept-like"/>
</dbReference>
<proteinExistence type="predicted"/>
<evidence type="ECO:0000313" key="2">
    <source>
        <dbReference type="EMBL" id="MFD1735067.1"/>
    </source>
</evidence>
<reference evidence="3" key="1">
    <citation type="journal article" date="2019" name="Int. J. Syst. Evol. Microbiol.">
        <title>The Global Catalogue of Microorganisms (GCM) 10K type strain sequencing project: providing services to taxonomists for standard genome sequencing and annotation.</title>
        <authorList>
            <consortium name="The Broad Institute Genomics Platform"/>
            <consortium name="The Broad Institute Genome Sequencing Center for Infectious Disease"/>
            <person name="Wu L."/>
            <person name="Ma J."/>
        </authorList>
    </citation>
    <scope>NUCLEOTIDE SEQUENCE [LARGE SCALE GENOMIC DNA]</scope>
    <source>
        <strain evidence="3">CCUG 49339</strain>
    </source>
</reference>
<dbReference type="EC" id="3.-.-.-" evidence="2"/>
<accession>A0ABW4LIZ6</accession>
<dbReference type="PANTHER" id="PTHR46825">
    <property type="entry name" value="D-ALANYL-D-ALANINE-CARBOXYPEPTIDASE/ENDOPEPTIDASE AMPH"/>
    <property type="match status" value="1"/>
</dbReference>
<dbReference type="PANTHER" id="PTHR46825:SF9">
    <property type="entry name" value="BETA-LACTAMASE-RELATED DOMAIN-CONTAINING PROTEIN"/>
    <property type="match status" value="1"/>
</dbReference>
<dbReference type="EMBL" id="JBHUEM010000001">
    <property type="protein sequence ID" value="MFD1735067.1"/>
    <property type="molecule type" value="Genomic_DNA"/>
</dbReference>
<dbReference type="SUPFAM" id="SSF56601">
    <property type="entry name" value="beta-lactamase/transpeptidase-like"/>
    <property type="match status" value="1"/>
</dbReference>
<dbReference type="InterPro" id="IPR050491">
    <property type="entry name" value="AmpC-like"/>
</dbReference>
<sequence>MNESFEQLNDYITQFMTEYDVPGLAIAISKNGNLLLEKGYGFQNLSKQEPVTPNTIFGIASISKSFTSLGITLLEKQGKLSIHDPISKYIPELFIPNVENMKIHHLLTHSTGLPSLFRQEQLNRFSDHVDYFNSFEHEPFGKPGEYFSYNNDTFLLLGAIIERVTGKLYRRFMTEEVLNPLGLYRSTYSIEELDKYTDVTTPYVKGSNKSHEVSYFPPLGNYEVGGGVRSCVADLIRYGECFIRNGQPLFNDNQLSAMYQPHMTIRQNEYYGYGLKVTPTYHGYTLVEHGGDQPGVSSIFGFVPKLGYVVSVLINVSGVPVNKVWLAAINTLLKLPLHTKKIEYPIYNATKEELSAFVGHYKGNENEVEIVLEEKLLLKAGEQTIPLRLSSLNTLVTEKEEMPLTFYYKDQKIWALLLGVRILRRTPS</sequence>